<reference evidence="6 8" key="1">
    <citation type="submission" date="2020-06" db="EMBL/GenBank/DDBJ databases">
        <title>Anoxygenic phototrophic Chloroflexota member uses a Type I reaction center.</title>
        <authorList>
            <person name="Tsuji J.M."/>
            <person name="Shaw N.A."/>
            <person name="Nagashima S."/>
            <person name="Venkiteswaran J."/>
            <person name="Schiff S.L."/>
            <person name="Hanada S."/>
            <person name="Tank M."/>
            <person name="Neufeld J.D."/>
        </authorList>
    </citation>
    <scope>NUCLEOTIDE SEQUENCE [LARGE SCALE GENOMIC DNA]</scope>
    <source>
        <strain evidence="6">L227-S17</strain>
    </source>
</reference>
<dbReference type="AlphaFoldDB" id="A0A8T7LW47"/>
<comment type="similarity">
    <text evidence="1">Belongs to the LysR transcriptional regulatory family.</text>
</comment>
<dbReference type="PRINTS" id="PR00039">
    <property type="entry name" value="HTHLYSR"/>
</dbReference>
<evidence type="ECO:0000256" key="4">
    <source>
        <dbReference type="ARBA" id="ARBA00023163"/>
    </source>
</evidence>
<dbReference type="Pfam" id="PF03466">
    <property type="entry name" value="LysR_substrate"/>
    <property type="match status" value="1"/>
</dbReference>
<reference evidence="7" key="2">
    <citation type="journal article" date="2024" name="Nature">
        <title>Anoxygenic phototroph of the Chloroflexota uses a type I reaction centre.</title>
        <authorList>
            <person name="Tsuji J.M."/>
            <person name="Shaw N.A."/>
            <person name="Nagashima S."/>
            <person name="Venkiteswaran J.J."/>
            <person name="Schiff S.L."/>
            <person name="Watanabe T."/>
            <person name="Fukui M."/>
            <person name="Hanada S."/>
            <person name="Tank M."/>
            <person name="Neufeld J.D."/>
        </authorList>
    </citation>
    <scope>NUCLEOTIDE SEQUENCE</scope>
    <source>
        <strain evidence="7">L227-S17</strain>
    </source>
</reference>
<dbReference type="InterPro" id="IPR000847">
    <property type="entry name" value="LysR_HTH_N"/>
</dbReference>
<gene>
    <name evidence="6" type="ORF">HXX08_00895</name>
    <name evidence="7" type="ORF">OZ401_002098</name>
</gene>
<evidence type="ECO:0000313" key="9">
    <source>
        <dbReference type="Proteomes" id="UP001431572"/>
    </source>
</evidence>
<dbReference type="SUPFAM" id="SSF46785">
    <property type="entry name" value="Winged helix' DNA-binding domain"/>
    <property type="match status" value="1"/>
</dbReference>
<dbReference type="EMBL" id="JACATZ010000001">
    <property type="protein sequence ID" value="NWJ44412.1"/>
    <property type="molecule type" value="Genomic_DNA"/>
</dbReference>
<sequence length="304" mass="34252">MEFNLHHLRMFLTVAKYENYSRAAAELFISQPALSAQIASLEKNLGFSLFTRYGRGVILTAEGQVLYEQVTVFLEKYDSINQVVTDIKSMKVGSVQLAATTTAGIYIVPALLGEYHRRYPNIELFLEINNRHQVERQLLNNQADLAVMGIVEHTNELSIEPFLPNELVVVASPEYHLHKVQRQYKLPELSEEPLLIRESGSGTRLDVENVLKELGVEFKTLVELGSIEAIKRGVAVEMGITVLPKQAIEVEVAAGSLKVLQVQGFPIRRRWCIACREGRKLSLAATVLKDYLLDWGRIFNSTLN</sequence>
<dbReference type="Pfam" id="PF00126">
    <property type="entry name" value="HTH_1"/>
    <property type="match status" value="1"/>
</dbReference>
<evidence type="ECO:0000313" key="6">
    <source>
        <dbReference type="EMBL" id="NWJ44412.1"/>
    </source>
</evidence>
<dbReference type="InterPro" id="IPR005119">
    <property type="entry name" value="LysR_subst-bd"/>
</dbReference>
<keyword evidence="4" id="KW-0804">Transcription</keyword>
<keyword evidence="9" id="KW-1185">Reference proteome</keyword>
<dbReference type="GO" id="GO:0000976">
    <property type="term" value="F:transcription cis-regulatory region binding"/>
    <property type="evidence" value="ECO:0007669"/>
    <property type="project" value="TreeGrafter"/>
</dbReference>
<dbReference type="RefSeq" id="WP_341468188.1">
    <property type="nucleotide sequence ID" value="NZ_CP128399.1"/>
</dbReference>
<evidence type="ECO:0000256" key="1">
    <source>
        <dbReference type="ARBA" id="ARBA00009437"/>
    </source>
</evidence>
<dbReference type="InterPro" id="IPR036388">
    <property type="entry name" value="WH-like_DNA-bd_sf"/>
</dbReference>
<dbReference type="Proteomes" id="UP000521676">
    <property type="component" value="Unassembled WGS sequence"/>
</dbReference>
<dbReference type="EMBL" id="CP128399">
    <property type="protein sequence ID" value="WJW66304.1"/>
    <property type="molecule type" value="Genomic_DNA"/>
</dbReference>
<dbReference type="PANTHER" id="PTHR30126">
    <property type="entry name" value="HTH-TYPE TRANSCRIPTIONAL REGULATOR"/>
    <property type="match status" value="1"/>
</dbReference>
<dbReference type="PROSITE" id="PS50931">
    <property type="entry name" value="HTH_LYSR"/>
    <property type="match status" value="1"/>
</dbReference>
<proteinExistence type="inferred from homology"/>
<dbReference type="Gene3D" id="3.40.190.290">
    <property type="match status" value="1"/>
</dbReference>
<evidence type="ECO:0000256" key="3">
    <source>
        <dbReference type="ARBA" id="ARBA00023125"/>
    </source>
</evidence>
<evidence type="ECO:0000259" key="5">
    <source>
        <dbReference type="PROSITE" id="PS50931"/>
    </source>
</evidence>
<accession>A0A8T7LW47</accession>
<dbReference type="InterPro" id="IPR036390">
    <property type="entry name" value="WH_DNA-bd_sf"/>
</dbReference>
<dbReference type="SUPFAM" id="SSF53850">
    <property type="entry name" value="Periplasmic binding protein-like II"/>
    <property type="match status" value="1"/>
</dbReference>
<evidence type="ECO:0000256" key="2">
    <source>
        <dbReference type="ARBA" id="ARBA00023015"/>
    </source>
</evidence>
<name>A0A8T7LW47_9CHLR</name>
<evidence type="ECO:0000313" key="7">
    <source>
        <dbReference type="EMBL" id="WJW66304.1"/>
    </source>
</evidence>
<evidence type="ECO:0000313" key="8">
    <source>
        <dbReference type="Proteomes" id="UP000521676"/>
    </source>
</evidence>
<dbReference type="Gene3D" id="1.10.10.10">
    <property type="entry name" value="Winged helix-like DNA-binding domain superfamily/Winged helix DNA-binding domain"/>
    <property type="match status" value="1"/>
</dbReference>
<keyword evidence="3" id="KW-0238">DNA-binding</keyword>
<feature type="domain" description="HTH lysR-type" evidence="5">
    <location>
        <begin position="3"/>
        <end position="60"/>
    </location>
</feature>
<dbReference type="FunFam" id="1.10.10.10:FF:000001">
    <property type="entry name" value="LysR family transcriptional regulator"/>
    <property type="match status" value="1"/>
</dbReference>
<organism evidence="6 8">
    <name type="scientific">Candidatus Chlorohelix allophototropha</name>
    <dbReference type="NCBI Taxonomy" id="3003348"/>
    <lineage>
        <taxon>Bacteria</taxon>
        <taxon>Bacillati</taxon>
        <taxon>Chloroflexota</taxon>
        <taxon>Chloroflexia</taxon>
        <taxon>Candidatus Chloroheliales</taxon>
        <taxon>Candidatus Chloroheliaceae</taxon>
        <taxon>Candidatus Chlorohelix</taxon>
    </lineage>
</organism>
<keyword evidence="2" id="KW-0805">Transcription regulation</keyword>
<dbReference type="PANTHER" id="PTHR30126:SF5">
    <property type="entry name" value="HTH-TYPE TRANSCRIPTIONAL ACTIVATOR CMPR"/>
    <property type="match status" value="1"/>
</dbReference>
<protein>
    <submittedName>
        <fullName evidence="6">LysR family transcriptional regulator</fullName>
    </submittedName>
    <submittedName>
        <fullName evidence="7">LysR substrate-binding domain-containing protein</fullName>
    </submittedName>
</protein>
<dbReference type="Proteomes" id="UP001431572">
    <property type="component" value="Chromosome 1"/>
</dbReference>
<dbReference type="GO" id="GO:0003700">
    <property type="term" value="F:DNA-binding transcription factor activity"/>
    <property type="evidence" value="ECO:0007669"/>
    <property type="project" value="InterPro"/>
</dbReference>